<protein>
    <submittedName>
        <fullName evidence="2">Msr5239 protein</fullName>
    </submittedName>
</protein>
<name>Q98CA0_RHILO</name>
<dbReference type="HOGENOM" id="CLU_3375594_0_0_5"/>
<proteinExistence type="predicted"/>
<dbReference type="Proteomes" id="UP000000552">
    <property type="component" value="Chromosome"/>
</dbReference>
<gene>
    <name evidence="2" type="ordered locus">msr5239</name>
</gene>
<reference evidence="2 3" key="1">
    <citation type="journal article" date="2000" name="DNA Res.">
        <title>Complete genome structure of the nitrogen-fixing symbiotic bacterium Mesorhizobium loti.</title>
        <authorList>
            <person name="Kaneko T."/>
            <person name="Nakamura Y."/>
            <person name="Sato S."/>
            <person name="Asamizu E."/>
            <person name="Kato T."/>
            <person name="Sasamoto S."/>
            <person name="Watanabe A."/>
            <person name="Idesawa K."/>
            <person name="Ishikawa A."/>
            <person name="Kawashima K."/>
            <person name="Kimura T."/>
            <person name="Kishida Y."/>
            <person name="Kiyokawa C."/>
            <person name="Kohara M."/>
            <person name="Matsumoto M."/>
            <person name="Matsuno A."/>
            <person name="Mochizuki Y."/>
            <person name="Nakayama S."/>
            <person name="Nakazaki N."/>
            <person name="Shimpo S."/>
            <person name="Sugimoto M."/>
            <person name="Takeuchi C."/>
            <person name="Yamada M."/>
            <person name="Tabata S."/>
        </authorList>
    </citation>
    <scope>NUCLEOTIDE SEQUENCE [LARGE SCALE GENOMIC DNA]</scope>
    <source>
        <strain evidence="3">LMG 29417 / CECT 9101 / MAFF 303099</strain>
    </source>
</reference>
<organism evidence="2 3">
    <name type="scientific">Mesorhizobium japonicum (strain LMG 29417 / CECT 9101 / MAFF 303099)</name>
    <name type="common">Mesorhizobium loti (strain MAFF 303099)</name>
    <dbReference type="NCBI Taxonomy" id="266835"/>
    <lineage>
        <taxon>Bacteria</taxon>
        <taxon>Pseudomonadati</taxon>
        <taxon>Pseudomonadota</taxon>
        <taxon>Alphaproteobacteria</taxon>
        <taxon>Hyphomicrobiales</taxon>
        <taxon>Phyllobacteriaceae</taxon>
        <taxon>Mesorhizobium</taxon>
    </lineage>
</organism>
<dbReference type="EMBL" id="BA000012">
    <property type="protein sequence ID" value="BAB51721.1"/>
    <property type="molecule type" value="Genomic_DNA"/>
</dbReference>
<accession>Q98CA0</accession>
<evidence type="ECO:0000313" key="3">
    <source>
        <dbReference type="Proteomes" id="UP000000552"/>
    </source>
</evidence>
<evidence type="ECO:0000256" key="1">
    <source>
        <dbReference type="SAM" id="MobiDB-lite"/>
    </source>
</evidence>
<evidence type="ECO:0000313" key="2">
    <source>
        <dbReference type="EMBL" id="BAB51721.1"/>
    </source>
</evidence>
<feature type="region of interest" description="Disordered" evidence="1">
    <location>
        <begin position="1"/>
        <end position="23"/>
    </location>
</feature>
<dbReference type="AlphaFoldDB" id="Q98CA0"/>
<sequence>MPFNADAWGVVPDKGPNSDGIQNDSVVASATLFS</sequence>
<dbReference type="KEGG" id="mlo:msr5239"/>